<sequence length="36" mass="4106">MVLDTVKLLTPKQSDTGSMRAHTLLIWKEFQSSKKS</sequence>
<organism evidence="1">
    <name type="scientific">Anguilla anguilla</name>
    <name type="common">European freshwater eel</name>
    <name type="synonym">Muraena anguilla</name>
    <dbReference type="NCBI Taxonomy" id="7936"/>
    <lineage>
        <taxon>Eukaryota</taxon>
        <taxon>Metazoa</taxon>
        <taxon>Chordata</taxon>
        <taxon>Craniata</taxon>
        <taxon>Vertebrata</taxon>
        <taxon>Euteleostomi</taxon>
        <taxon>Actinopterygii</taxon>
        <taxon>Neopterygii</taxon>
        <taxon>Teleostei</taxon>
        <taxon>Anguilliformes</taxon>
        <taxon>Anguillidae</taxon>
        <taxon>Anguilla</taxon>
    </lineage>
</organism>
<evidence type="ECO:0000313" key="1">
    <source>
        <dbReference type="EMBL" id="JAH56634.1"/>
    </source>
</evidence>
<reference evidence="1" key="2">
    <citation type="journal article" date="2015" name="Fish Shellfish Immunol.">
        <title>Early steps in the European eel (Anguilla anguilla)-Vibrio vulnificus interaction in the gills: Role of the RtxA13 toxin.</title>
        <authorList>
            <person name="Callol A."/>
            <person name="Pajuelo D."/>
            <person name="Ebbesson L."/>
            <person name="Teles M."/>
            <person name="MacKenzie S."/>
            <person name="Amaro C."/>
        </authorList>
    </citation>
    <scope>NUCLEOTIDE SEQUENCE</scope>
</reference>
<dbReference type="EMBL" id="GBXM01051943">
    <property type="protein sequence ID" value="JAH56634.1"/>
    <property type="molecule type" value="Transcribed_RNA"/>
</dbReference>
<proteinExistence type="predicted"/>
<protein>
    <submittedName>
        <fullName evidence="1">Uncharacterized protein</fullName>
    </submittedName>
</protein>
<dbReference type="EMBL" id="GBXM01028419">
    <property type="protein sequence ID" value="JAH80158.1"/>
    <property type="molecule type" value="Transcribed_RNA"/>
</dbReference>
<dbReference type="AlphaFoldDB" id="A0A0E9TSE5"/>
<name>A0A0E9TSE5_ANGAN</name>
<reference evidence="1" key="1">
    <citation type="submission" date="2014-11" db="EMBL/GenBank/DDBJ databases">
        <authorList>
            <person name="Amaro Gonzalez C."/>
        </authorList>
    </citation>
    <scope>NUCLEOTIDE SEQUENCE</scope>
</reference>
<accession>A0A0E9TSE5</accession>